<evidence type="ECO:0000256" key="4">
    <source>
        <dbReference type="ARBA" id="ARBA00022679"/>
    </source>
</evidence>
<protein>
    <recommendedName>
        <fullName evidence="3">2'-phosphotransferase</fullName>
        <ecNumber evidence="3">2.7.1.160</ecNumber>
    </recommendedName>
</protein>
<comment type="catalytic activity">
    <reaction evidence="6">
        <text>2'-phospho-[ligated tRNA] + NAD(+) = mature tRNA + ADP-alpha-D-ribose 1'',2''-cyclic phosphate + nicotinamide</text>
        <dbReference type="Rhea" id="RHEA:23324"/>
        <dbReference type="Rhea" id="RHEA-COMP:11106"/>
        <dbReference type="Rhea" id="RHEA-COMP:11107"/>
        <dbReference type="ChEBI" id="CHEBI:17154"/>
        <dbReference type="ChEBI" id="CHEBI:57540"/>
        <dbReference type="ChEBI" id="CHEBI:76596"/>
        <dbReference type="ChEBI" id="CHEBI:82883"/>
        <dbReference type="ChEBI" id="CHEBI:85027"/>
        <dbReference type="EC" id="2.7.1.160"/>
    </reaction>
</comment>
<feature type="compositionally biased region" description="Basic and acidic residues" evidence="7">
    <location>
        <begin position="164"/>
        <end position="174"/>
    </location>
</feature>
<feature type="compositionally biased region" description="Basic residues" evidence="7">
    <location>
        <begin position="50"/>
        <end position="60"/>
    </location>
</feature>
<dbReference type="Proteomes" id="UP001217089">
    <property type="component" value="Unassembled WGS sequence"/>
</dbReference>
<evidence type="ECO:0000313" key="9">
    <source>
        <dbReference type="Proteomes" id="UP001217089"/>
    </source>
</evidence>
<feature type="compositionally biased region" description="Basic and acidic residues" evidence="7">
    <location>
        <begin position="64"/>
        <end position="100"/>
    </location>
</feature>
<dbReference type="Gene3D" id="3.20.170.30">
    <property type="match status" value="1"/>
</dbReference>
<feature type="compositionally biased region" description="Polar residues" evidence="7">
    <location>
        <begin position="1"/>
        <end position="15"/>
    </location>
</feature>
<proteinExistence type="inferred from homology"/>
<comment type="caution">
    <text evidence="8">The sequence shown here is derived from an EMBL/GenBank/DDBJ whole genome shotgun (WGS) entry which is preliminary data.</text>
</comment>
<evidence type="ECO:0000256" key="2">
    <source>
        <dbReference type="ARBA" id="ARBA00009836"/>
    </source>
</evidence>
<feature type="compositionally biased region" description="Basic and acidic residues" evidence="7">
    <location>
        <begin position="18"/>
        <end position="37"/>
    </location>
</feature>
<reference evidence="8 9" key="1">
    <citation type="submission" date="2022-12" db="EMBL/GenBank/DDBJ databases">
        <title>Chromosome-level genome of Tegillarca granosa.</title>
        <authorList>
            <person name="Kim J."/>
        </authorList>
    </citation>
    <scope>NUCLEOTIDE SEQUENCE [LARGE SCALE GENOMIC DNA]</scope>
    <source>
        <strain evidence="8">Teg-2019</strain>
        <tissue evidence="8">Adductor muscle</tissue>
    </source>
</reference>
<feature type="compositionally biased region" description="Basic and acidic residues" evidence="7">
    <location>
        <begin position="138"/>
        <end position="151"/>
    </location>
</feature>
<dbReference type="PANTHER" id="PTHR12684:SF2">
    <property type="entry name" value="TRNA 2'-PHOSPHOTRANSFERASE 1"/>
    <property type="match status" value="1"/>
</dbReference>
<keyword evidence="9" id="KW-1185">Reference proteome</keyword>
<comment type="function">
    <text evidence="1">Catalyzes the last step of tRNA splicing, the transfer of the splice junction 2'-phosphate from ligated tRNA to NAD to produce ADP-ribose 1''-2'' cyclic phosphate.</text>
</comment>
<dbReference type="PANTHER" id="PTHR12684">
    <property type="entry name" value="PUTATIVE PHOSPHOTRANSFERASE"/>
    <property type="match status" value="1"/>
</dbReference>
<dbReference type="Gene3D" id="1.10.10.970">
    <property type="entry name" value="RNA 2'-phosphotransferase, Tpt1/KptA family, N-terminal domain"/>
    <property type="match status" value="2"/>
</dbReference>
<feature type="region of interest" description="Disordered" evidence="7">
    <location>
        <begin position="1"/>
        <end position="189"/>
    </location>
</feature>
<dbReference type="EMBL" id="JARBDR010000657">
    <property type="protein sequence ID" value="KAJ8308379.1"/>
    <property type="molecule type" value="Genomic_DNA"/>
</dbReference>
<evidence type="ECO:0000256" key="7">
    <source>
        <dbReference type="SAM" id="MobiDB-lite"/>
    </source>
</evidence>
<dbReference type="SUPFAM" id="SSF56399">
    <property type="entry name" value="ADP-ribosylation"/>
    <property type="match status" value="2"/>
</dbReference>
<comment type="similarity">
    <text evidence="2">Belongs to the KptA/TPT1 family.</text>
</comment>
<feature type="compositionally biased region" description="Basic residues" evidence="7">
    <location>
        <begin position="478"/>
        <end position="489"/>
    </location>
</feature>
<sequence>MSQQGGYHLQGQSGFNQDNRRDLDNQNRRYNDKDRSNYRPPSGGFSNRPRSGRGGHKGRPTNRSGEEHDREPSPDRTGFDEHAEYPDLDHDRRYYSDRGRWNNRGSYRGNARNGYEHNSGQRQTNYDSSDFHVGQWKGSHEEAMDKKDRYNRQSNKYEYTGQDGEFRPGSSEKKPRQRNTMNETQDIQEGPIWHLTKNLSYFLRHGYEKEGYTLMDGGYIYIDDLLQIPLFQKYSEEDVRQVTNTDPIGRFTIIDDEKTGKPMVKANLLQTKDMANPHIHLSKTLSYLLRHGAEKHGFVLMPGGFLYVDEVLKYKALSNYTVDDVKYVVDTNAKKRFSLEEEEGTKRLMIRANQGHSVTVEGLDLKPILSVEEAPIVIHGTYFVAWEIIKKQGLSRMGRNHIHFAVGEPDENGVISDGLKFFRSSNDVILSEGNEDGFIFPCYFDTVLSRKPRQMLPFDNTIAHKVDVVDGVTTHHEEKKKKKKKKKKHGDKEGEPEEDKGVAEGQVSKVKDDNNGVTGATSGGTENVAMDTDGENNEEGLCCCFKRKVTAIR</sequence>
<evidence type="ECO:0000256" key="6">
    <source>
        <dbReference type="ARBA" id="ARBA00047949"/>
    </source>
</evidence>
<feature type="compositionally biased region" description="Polar residues" evidence="7">
    <location>
        <begin position="515"/>
        <end position="525"/>
    </location>
</feature>
<evidence type="ECO:0000313" key="8">
    <source>
        <dbReference type="EMBL" id="KAJ8308379.1"/>
    </source>
</evidence>
<evidence type="ECO:0000256" key="3">
    <source>
        <dbReference type="ARBA" id="ARBA00012007"/>
    </source>
</evidence>
<keyword evidence="5" id="KW-0520">NAD</keyword>
<feature type="compositionally biased region" description="Polar residues" evidence="7">
    <location>
        <begin position="116"/>
        <end position="128"/>
    </location>
</feature>
<keyword evidence="4" id="KW-0808">Transferase</keyword>
<feature type="region of interest" description="Disordered" evidence="7">
    <location>
        <begin position="472"/>
        <end position="538"/>
    </location>
</feature>
<dbReference type="EC" id="2.7.1.160" evidence="3"/>
<dbReference type="InterPro" id="IPR042081">
    <property type="entry name" value="RNA_2'-PTrans_C"/>
</dbReference>
<accession>A0ABQ9ET52</accession>
<dbReference type="InterPro" id="IPR002745">
    <property type="entry name" value="Ptrans_KptA/Tpt1"/>
</dbReference>
<organism evidence="8 9">
    <name type="scientific">Tegillarca granosa</name>
    <name type="common">Malaysian cockle</name>
    <name type="synonym">Anadara granosa</name>
    <dbReference type="NCBI Taxonomy" id="220873"/>
    <lineage>
        <taxon>Eukaryota</taxon>
        <taxon>Metazoa</taxon>
        <taxon>Spiralia</taxon>
        <taxon>Lophotrochozoa</taxon>
        <taxon>Mollusca</taxon>
        <taxon>Bivalvia</taxon>
        <taxon>Autobranchia</taxon>
        <taxon>Pteriomorphia</taxon>
        <taxon>Arcoida</taxon>
        <taxon>Arcoidea</taxon>
        <taxon>Arcidae</taxon>
        <taxon>Tegillarca</taxon>
    </lineage>
</organism>
<dbReference type="Pfam" id="PF01885">
    <property type="entry name" value="PTS_2-RNA"/>
    <property type="match status" value="2"/>
</dbReference>
<name>A0ABQ9ET52_TEGGR</name>
<gene>
    <name evidence="8" type="ORF">KUTeg_013253</name>
</gene>
<evidence type="ECO:0000256" key="1">
    <source>
        <dbReference type="ARBA" id="ARBA00003343"/>
    </source>
</evidence>
<evidence type="ECO:0000256" key="5">
    <source>
        <dbReference type="ARBA" id="ARBA00023027"/>
    </source>
</evidence>
<dbReference type="InterPro" id="IPR042080">
    <property type="entry name" value="RNA_2'-PTrans_N"/>
</dbReference>
<feature type="compositionally biased region" description="Polar residues" evidence="7">
    <location>
        <begin position="178"/>
        <end position="187"/>
    </location>
</feature>